<protein>
    <recommendedName>
        <fullName evidence="3">Phage protein</fullName>
    </recommendedName>
</protein>
<organism evidence="1 2">
    <name type="scientific">Xenorhabdus littoralis</name>
    <dbReference type="NCBI Taxonomy" id="2582835"/>
    <lineage>
        <taxon>Bacteria</taxon>
        <taxon>Pseudomonadati</taxon>
        <taxon>Pseudomonadota</taxon>
        <taxon>Gammaproteobacteria</taxon>
        <taxon>Enterobacterales</taxon>
        <taxon>Morganellaceae</taxon>
        <taxon>Xenorhabdus</taxon>
    </lineage>
</organism>
<keyword evidence="2" id="KW-1185">Reference proteome</keyword>
<evidence type="ECO:0000313" key="2">
    <source>
        <dbReference type="Proteomes" id="UP001271640"/>
    </source>
</evidence>
<dbReference type="RefSeq" id="WP_319925499.1">
    <property type="nucleotide sequence ID" value="NZ_VCDO01000039.1"/>
</dbReference>
<gene>
    <name evidence="1" type="ORF">FE394_06015</name>
</gene>
<name>A0ABU4SJN7_9GAMM</name>
<evidence type="ECO:0000313" key="1">
    <source>
        <dbReference type="EMBL" id="MDX7998760.1"/>
    </source>
</evidence>
<accession>A0ABU4SJN7</accession>
<comment type="caution">
    <text evidence="1">The sequence shown here is derived from an EMBL/GenBank/DDBJ whole genome shotgun (WGS) entry which is preliminary data.</text>
</comment>
<dbReference type="Proteomes" id="UP001271640">
    <property type="component" value="Unassembled WGS sequence"/>
</dbReference>
<dbReference type="EMBL" id="VCDP01000020">
    <property type="protein sequence ID" value="MDX7998760.1"/>
    <property type="molecule type" value="Genomic_DNA"/>
</dbReference>
<reference evidence="2" key="1">
    <citation type="journal article" date="2024" name="Toxins">
        <title>Genome Sequence Analysis of Native Xenorhabdus Strains Isolated from Entomopathogenic Nematodes in Argentina.</title>
        <authorList>
            <person name="Palma L."/>
            <person name="Frizzo L."/>
            <person name="Kaiser S."/>
            <person name="Berry C."/>
            <person name="Caballero P."/>
            <person name="Bode H.B."/>
            <person name="Del Valle E.E."/>
        </authorList>
    </citation>
    <scope>NUCLEOTIDE SEQUENCE [LARGE SCALE GENOMIC DNA]</scope>
    <source>
        <strain evidence="2">Reich</strain>
    </source>
</reference>
<evidence type="ECO:0008006" key="3">
    <source>
        <dbReference type="Google" id="ProtNLM"/>
    </source>
</evidence>
<sequence>MPFHLENIDKVAADFSHLNESVRNQALYNILNLSAHEIVKDVDELILSPGYRLVRVDSRLNLNRTHFELALLCDITDEVVYYNKVIVTNDVELNCRPVSQVLIWRTRKPQHKSALTDLASKIFFHYLIKSYDVVASDINQTTEGMSFWQARMYEALHYGLYVYGYDVMSADMIQISNENDVGNYQSWLWGSSEHYMNRLAIISKIRLPNQRNDFT</sequence>
<proteinExistence type="predicted"/>